<dbReference type="InterPro" id="IPR037914">
    <property type="entry name" value="SpoVT-AbrB_sf"/>
</dbReference>
<protein>
    <submittedName>
        <fullName evidence="1">AbrB family transcriptional regulator</fullName>
    </submittedName>
</protein>
<dbReference type="Proteomes" id="UP000682843">
    <property type="component" value="Chromosome"/>
</dbReference>
<dbReference type="SUPFAM" id="SSF89447">
    <property type="entry name" value="AbrB/MazE/MraZ-like"/>
    <property type="match status" value="1"/>
</dbReference>
<keyword evidence="2" id="KW-1185">Reference proteome</keyword>
<accession>A0ABX8A7H7</accession>
<dbReference type="RefSeq" id="WP_211911916.1">
    <property type="nucleotide sequence ID" value="NZ_CP036498.1"/>
</dbReference>
<gene>
    <name evidence="1" type="ORF">RPMA_05615</name>
</gene>
<evidence type="ECO:0000313" key="2">
    <source>
        <dbReference type="Proteomes" id="UP000682843"/>
    </source>
</evidence>
<reference evidence="1 2" key="1">
    <citation type="submission" date="2019-02" db="EMBL/GenBank/DDBJ databases">
        <title>Emended description of the genus Rhodopseudomonas and description of Rhodopseudomonas albus sp. nov., a non-phototrophic, heavy-metal-tolerant bacterium isolated from garden soil.</title>
        <authorList>
            <person name="Bao Z."/>
            <person name="Cao W.W."/>
            <person name="Sato Y."/>
            <person name="Nishizawa T."/>
            <person name="Zhao J."/>
            <person name="Guo Y."/>
            <person name="Ohta H."/>
        </authorList>
    </citation>
    <scope>NUCLEOTIDE SEQUENCE [LARGE SCALE GENOMIC DNA]</scope>
    <source>
        <strain evidence="1 2">SK50-23</strain>
    </source>
</reference>
<sequence length="76" mass="8394">MIVSKLGDGLIVRLPDNVVETLGLKEGDKVTVRPLDVAPAAATTPAARREVLDELRQFQGMMPADFKFNRDEANER</sequence>
<name>A0ABX8A7H7_9BRAD</name>
<proteinExistence type="predicted"/>
<dbReference type="Gene3D" id="2.10.260.10">
    <property type="match status" value="1"/>
</dbReference>
<dbReference type="EMBL" id="CP036498">
    <property type="protein sequence ID" value="QUS38380.1"/>
    <property type="molecule type" value="Genomic_DNA"/>
</dbReference>
<organism evidence="1 2">
    <name type="scientific">Tardiphaga alba</name>
    <dbReference type="NCBI Taxonomy" id="340268"/>
    <lineage>
        <taxon>Bacteria</taxon>
        <taxon>Pseudomonadati</taxon>
        <taxon>Pseudomonadota</taxon>
        <taxon>Alphaproteobacteria</taxon>
        <taxon>Hyphomicrobiales</taxon>
        <taxon>Nitrobacteraceae</taxon>
        <taxon>Tardiphaga</taxon>
    </lineage>
</organism>
<evidence type="ECO:0000313" key="1">
    <source>
        <dbReference type="EMBL" id="QUS38380.1"/>
    </source>
</evidence>